<name>A0A517IFS9_BREBE</name>
<proteinExistence type="predicted"/>
<evidence type="ECO:0000313" key="2">
    <source>
        <dbReference type="Proteomes" id="UP000317713"/>
    </source>
</evidence>
<accession>A0A517IFS9</accession>
<evidence type="ECO:0000313" key="1">
    <source>
        <dbReference type="EMBL" id="QDS37735.1"/>
    </source>
</evidence>
<sequence length="59" mass="7015">MFSSRLYPHFVRAVSFQTCDRAFEHLQLHSIFLKHLLGDFSEAAWEEANFQSKRLWSPT</sequence>
<protein>
    <submittedName>
        <fullName evidence="1">Uncharacterized protein</fullName>
    </submittedName>
</protein>
<organism evidence="1 2">
    <name type="scientific">Brevibacillus brevis</name>
    <name type="common">Bacillus brevis</name>
    <dbReference type="NCBI Taxonomy" id="1393"/>
    <lineage>
        <taxon>Bacteria</taxon>
        <taxon>Bacillati</taxon>
        <taxon>Bacillota</taxon>
        <taxon>Bacilli</taxon>
        <taxon>Bacillales</taxon>
        <taxon>Paenibacillaceae</taxon>
        <taxon>Brevibacillus</taxon>
    </lineage>
</organism>
<dbReference type="AlphaFoldDB" id="A0A517IFS9"/>
<gene>
    <name evidence="1" type="ORF">FPS98_29250</name>
</gene>
<dbReference type="Proteomes" id="UP000317713">
    <property type="component" value="Chromosome"/>
</dbReference>
<dbReference type="EMBL" id="CP042161">
    <property type="protein sequence ID" value="QDS37735.1"/>
    <property type="molecule type" value="Genomic_DNA"/>
</dbReference>
<reference evidence="1 2" key="1">
    <citation type="submission" date="2019-07" db="EMBL/GenBank/DDBJ databases">
        <title>Characterization of Brevibacillus brevis HK544, as a potential biocontrol agent.</title>
        <authorList>
            <person name="Kim H."/>
        </authorList>
    </citation>
    <scope>NUCLEOTIDE SEQUENCE [LARGE SCALE GENOMIC DNA]</scope>
    <source>
        <strain evidence="1 2">HK544</strain>
    </source>
</reference>